<sequence length="80" mass="8927">MSNRRFTVRTVYDPDAGVFYTKSDIVGLHVEARTLDEVEALVLELAPDLIVANHMTKPDLIGRPLADLIPMIVLERPRAA</sequence>
<dbReference type="Gene3D" id="3.30.2390.10">
    <property type="entry name" value="TTHA1013-like"/>
    <property type="match status" value="1"/>
</dbReference>
<dbReference type="Proteomes" id="UP000600449">
    <property type="component" value="Unassembled WGS sequence"/>
</dbReference>
<feature type="domain" description="DUF1902" evidence="1">
    <location>
        <begin position="6"/>
        <end position="55"/>
    </location>
</feature>
<reference evidence="2 3" key="1">
    <citation type="journal article" date="2014" name="Int. J. Syst. Evol. Microbiol.">
        <title>Complete genome sequence of Corynebacterium casei LMG S-19264T (=DSM 44701T), isolated from a smear-ripened cheese.</title>
        <authorList>
            <consortium name="US DOE Joint Genome Institute (JGI-PGF)"/>
            <person name="Walter F."/>
            <person name="Albersmeier A."/>
            <person name="Kalinowski J."/>
            <person name="Ruckert C."/>
        </authorList>
    </citation>
    <scope>NUCLEOTIDE SEQUENCE [LARGE SCALE GENOMIC DNA]</scope>
    <source>
        <strain evidence="2 3">CGMCC 1.9161</strain>
    </source>
</reference>
<protein>
    <recommendedName>
        <fullName evidence="1">DUF1902 domain-containing protein</fullName>
    </recommendedName>
</protein>
<dbReference type="SUPFAM" id="SSF143100">
    <property type="entry name" value="TTHA1013/TTHA0281-like"/>
    <property type="match status" value="1"/>
</dbReference>
<dbReference type="EMBL" id="BMMF01000006">
    <property type="protein sequence ID" value="GGK35487.1"/>
    <property type="molecule type" value="Genomic_DNA"/>
</dbReference>
<accession>A0A917V3R2</accession>
<evidence type="ECO:0000313" key="2">
    <source>
        <dbReference type="EMBL" id="GGK35487.1"/>
    </source>
</evidence>
<evidence type="ECO:0000313" key="3">
    <source>
        <dbReference type="Proteomes" id="UP000600449"/>
    </source>
</evidence>
<comment type="caution">
    <text evidence="2">The sequence shown here is derived from an EMBL/GenBank/DDBJ whole genome shotgun (WGS) entry which is preliminary data.</text>
</comment>
<gene>
    <name evidence="2" type="ORF">GCM10011322_22940</name>
</gene>
<organism evidence="2 3">
    <name type="scientific">Salinarimonas ramus</name>
    <dbReference type="NCBI Taxonomy" id="690164"/>
    <lineage>
        <taxon>Bacteria</taxon>
        <taxon>Pseudomonadati</taxon>
        <taxon>Pseudomonadota</taxon>
        <taxon>Alphaproteobacteria</taxon>
        <taxon>Hyphomicrobiales</taxon>
        <taxon>Salinarimonadaceae</taxon>
        <taxon>Salinarimonas</taxon>
    </lineage>
</organism>
<name>A0A917V3R2_9HYPH</name>
<evidence type="ECO:0000259" key="1">
    <source>
        <dbReference type="Pfam" id="PF08972"/>
    </source>
</evidence>
<dbReference type="Pfam" id="PF08972">
    <property type="entry name" value="DUF1902"/>
    <property type="match status" value="1"/>
</dbReference>
<dbReference type="RefSeq" id="WP_188912982.1">
    <property type="nucleotide sequence ID" value="NZ_BMMF01000006.1"/>
</dbReference>
<dbReference type="InterPro" id="IPR015066">
    <property type="entry name" value="DUF1902"/>
</dbReference>
<proteinExistence type="predicted"/>
<keyword evidence="3" id="KW-1185">Reference proteome</keyword>
<dbReference type="AlphaFoldDB" id="A0A917V3R2"/>
<dbReference type="InterPro" id="IPR035069">
    <property type="entry name" value="TTHA1013/TTHA0281-like"/>
</dbReference>